<dbReference type="SUPFAM" id="SSF53146">
    <property type="entry name" value="Nitrogenase accessory factor-like"/>
    <property type="match status" value="1"/>
</dbReference>
<gene>
    <name evidence="2" type="ORF">UFOPK3241_01319</name>
</gene>
<dbReference type="EMBL" id="CAFAZX010000102">
    <property type="protein sequence ID" value="CAB4845305.1"/>
    <property type="molecule type" value="Genomic_DNA"/>
</dbReference>
<organism evidence="2">
    <name type="scientific">freshwater metagenome</name>
    <dbReference type="NCBI Taxonomy" id="449393"/>
    <lineage>
        <taxon>unclassified sequences</taxon>
        <taxon>metagenomes</taxon>
        <taxon>ecological metagenomes</taxon>
    </lineage>
</organism>
<evidence type="ECO:0000313" key="2">
    <source>
        <dbReference type="EMBL" id="CAB4845305.1"/>
    </source>
</evidence>
<dbReference type="Gene3D" id="3.30.420.130">
    <property type="entry name" value="Dinitrogenase iron-molybdenum cofactor biosynthesis domain"/>
    <property type="match status" value="1"/>
</dbReference>
<protein>
    <submittedName>
        <fullName evidence="2">Unannotated protein</fullName>
    </submittedName>
</protein>
<accession>A0A6J7BJC5</accession>
<proteinExistence type="predicted"/>
<reference evidence="2" key="1">
    <citation type="submission" date="2020-05" db="EMBL/GenBank/DDBJ databases">
        <authorList>
            <person name="Chiriac C."/>
            <person name="Salcher M."/>
            <person name="Ghai R."/>
            <person name="Kavagutti S V."/>
        </authorList>
    </citation>
    <scope>NUCLEOTIDE SEQUENCE</scope>
</reference>
<dbReference type="InterPro" id="IPR003731">
    <property type="entry name" value="Di-Nase_FeMo-co_biosynth"/>
</dbReference>
<name>A0A6J7BJC5_9ZZZZ</name>
<evidence type="ECO:0000259" key="1">
    <source>
        <dbReference type="Pfam" id="PF02579"/>
    </source>
</evidence>
<feature type="domain" description="Dinitrogenase iron-molybdenum cofactor biosynthesis" evidence="1">
    <location>
        <begin position="11"/>
        <end position="103"/>
    </location>
</feature>
<dbReference type="InterPro" id="IPR036105">
    <property type="entry name" value="DiNase_FeMo-co_biosyn_sf"/>
</dbReference>
<dbReference type="Pfam" id="PF02579">
    <property type="entry name" value="Nitro_FeMo-Co"/>
    <property type="match status" value="1"/>
</dbReference>
<dbReference type="AlphaFoldDB" id="A0A6J7BJC5"/>
<sequence length="106" mass="11642">MIICVPVTPSGTVDPSWGRADRIAVTEVVDGAIINWNEHDTFWNTRHDDGSHGSHHARIAKFLIENKVEEVVANHMGEGMVRMMETMKIPTHLGAEGEAKAAVLSL</sequence>